<accession>A0AAN4UB46</accession>
<organism evidence="2 3">
    <name type="scientific">Tetragenococcus koreensis</name>
    <dbReference type="NCBI Taxonomy" id="290335"/>
    <lineage>
        <taxon>Bacteria</taxon>
        <taxon>Bacillati</taxon>
        <taxon>Bacillota</taxon>
        <taxon>Bacilli</taxon>
        <taxon>Lactobacillales</taxon>
        <taxon>Enterococcaceae</taxon>
        <taxon>Tetragenococcus</taxon>
    </lineage>
</organism>
<evidence type="ECO:0000313" key="1">
    <source>
        <dbReference type="EMBL" id="GEQ49391.1"/>
    </source>
</evidence>
<comment type="caution">
    <text evidence="2">The sequence shown here is derived from an EMBL/GenBank/DDBJ whole genome shotgun (WGS) entry which is preliminary data.</text>
</comment>
<dbReference type="InterPro" id="IPR011204">
    <property type="entry name" value="Virulence_RhuM-like"/>
</dbReference>
<evidence type="ECO:0000313" key="4">
    <source>
        <dbReference type="Proteomes" id="UP000886607"/>
    </source>
</evidence>
<dbReference type="RefSeq" id="WP_124005003.1">
    <property type="nucleotide sequence ID" value="NZ_BJYN01000001.1"/>
</dbReference>
<dbReference type="Proteomes" id="UP000886607">
    <property type="component" value="Unassembled WGS sequence"/>
</dbReference>
<dbReference type="AlphaFoldDB" id="A0AAN4UB46"/>
<reference evidence="2" key="2">
    <citation type="journal article" date="2020" name="Int. Dairy J.">
        <title>Lactic acid bacterial diversity in Brie cheese focusing on salt concentration and pH of isolation medium and characterisation of halophilic and alkaliphilic lactic acid bacterial isolates.</title>
        <authorList>
            <person name="Unno R."/>
            <person name="Matsutani M."/>
            <person name="Suzuki T."/>
            <person name="Kodama K."/>
            <person name="Matsushita H."/>
            <person name="Yamasato K."/>
            <person name="Koizumi Y."/>
            <person name="Ishikawa M."/>
        </authorList>
    </citation>
    <scope>NUCLEOTIDE SEQUENCE</scope>
    <source>
        <strain evidence="2">7C1</strain>
        <strain evidence="1">8C4</strain>
    </source>
</reference>
<keyword evidence="4" id="KW-1185">Reference proteome</keyword>
<dbReference type="PANTHER" id="PTHR35810:SF1">
    <property type="entry name" value="CYTOPLASMIC PROTEIN"/>
    <property type="match status" value="1"/>
</dbReference>
<dbReference type="Pfam" id="PF13310">
    <property type="entry name" value="Virulence_RhuM"/>
    <property type="match status" value="1"/>
</dbReference>
<protein>
    <submittedName>
        <fullName evidence="2">Toxin Fic</fullName>
    </submittedName>
</protein>
<dbReference type="EMBL" id="BKBQ01000017">
    <property type="protein sequence ID" value="GEQ54447.1"/>
    <property type="molecule type" value="Genomic_DNA"/>
</dbReference>
<dbReference type="PIRSF" id="PIRSF015268">
    <property type="entry name" value="Virulence_RhuM"/>
    <property type="match status" value="1"/>
</dbReference>
<dbReference type="PANTHER" id="PTHR35810">
    <property type="entry name" value="CYTOPLASMIC PROTEIN-RELATED"/>
    <property type="match status" value="1"/>
</dbReference>
<dbReference type="Proteomes" id="UP000886597">
    <property type="component" value="Unassembled WGS sequence"/>
</dbReference>
<evidence type="ECO:0000313" key="2">
    <source>
        <dbReference type="EMBL" id="GEQ54447.1"/>
    </source>
</evidence>
<evidence type="ECO:0000313" key="3">
    <source>
        <dbReference type="Proteomes" id="UP000886597"/>
    </source>
</evidence>
<gene>
    <name evidence="1" type="ORF">TK11N_12430</name>
    <name evidence="2" type="ORF">TK2N_12910</name>
</gene>
<dbReference type="GeneID" id="69984358"/>
<sequence>MANEIILYNTEDGQTKVELHLNEGTVWLSELEIAELFQTTRQNINKHIKAIITDGELDEEMVSNYQLLTTKHGAMESKTQTKEVKFYNLDMILAIGYRVRSARGAQFRRYASTVLKEYLIEGAVLDTDKLTDNLTYFKKLQKRIRDIRSSERLFYQQVLDIFATSIDYNGTSEVAREFFQTVQNKMLYAVTGQTAPELIFSRLDATKNDLGLTTYKSNYPRKSDLKISKNYLDEKELNRLNLIVSGYLDAAEYQAETQTTMTMADWKEELDRYLTYQRADILEGRGSVSRRSANDKIDKEYEKYQIEHHEITKVDEDYFKALTNDIKHLKGNNNDR</sequence>
<dbReference type="KEGG" id="tkr:C7K43_00205"/>
<proteinExistence type="predicted"/>
<reference evidence="2" key="1">
    <citation type="submission" date="2019-08" db="EMBL/GenBank/DDBJ databases">
        <authorList>
            <person name="Ishikawa M."/>
            <person name="Suzuki T."/>
            <person name="Matsutani M."/>
        </authorList>
    </citation>
    <scope>NUCLEOTIDE SEQUENCE</scope>
    <source>
        <strain evidence="2">7C1</strain>
        <strain evidence="1">8C4</strain>
    </source>
</reference>
<name>A0AAN4UB46_9ENTE</name>
<dbReference type="EMBL" id="BKBO01000017">
    <property type="protein sequence ID" value="GEQ49391.1"/>
    <property type="molecule type" value="Genomic_DNA"/>
</dbReference>